<dbReference type="Proteomes" id="UP001202328">
    <property type="component" value="Unassembled WGS sequence"/>
</dbReference>
<keyword evidence="3" id="KW-0812">Transmembrane</keyword>
<reference evidence="4" key="1">
    <citation type="submission" date="2022-04" db="EMBL/GenBank/DDBJ databases">
        <title>A functionally conserved STORR gene fusion in Papaver species that diverged 16.8 million years ago.</title>
        <authorList>
            <person name="Catania T."/>
        </authorList>
    </citation>
    <scope>NUCLEOTIDE SEQUENCE</scope>
    <source>
        <strain evidence="4">S-188037</strain>
    </source>
</reference>
<sequence>MGSGCAITGCCAYCAWKILFWLLLICFGFFLHWIWFRTYVPSISIEMFEVRALDKTSYGTSNNFIDPTITFDLRFKNENLNEDIFYDDVKVNLYYYHASISTYSPIGNISIPAFYQGFNKKAHRVESIPSYGVPWEIAKFEVLNGSTTTFRVDVHTRIRFKSLVLRRPVGRDIQSE</sequence>
<dbReference type="EMBL" id="JAJJMB010008334">
    <property type="protein sequence ID" value="KAI3924331.1"/>
    <property type="molecule type" value="Genomic_DNA"/>
</dbReference>
<dbReference type="GO" id="GO:0005886">
    <property type="term" value="C:plasma membrane"/>
    <property type="evidence" value="ECO:0007669"/>
    <property type="project" value="TreeGrafter"/>
</dbReference>
<comment type="caution">
    <text evidence="4">The sequence shown here is derived from an EMBL/GenBank/DDBJ whole genome shotgun (WGS) entry which is preliminary data.</text>
</comment>
<keyword evidence="3" id="KW-1133">Transmembrane helix</keyword>
<dbReference type="GO" id="GO:0009506">
    <property type="term" value="C:plasmodesma"/>
    <property type="evidence" value="ECO:0007669"/>
    <property type="project" value="TreeGrafter"/>
</dbReference>
<evidence type="ECO:0000313" key="5">
    <source>
        <dbReference type="Proteomes" id="UP001202328"/>
    </source>
</evidence>
<feature type="transmembrane region" description="Helical" evidence="3">
    <location>
        <begin position="18"/>
        <end position="36"/>
    </location>
</feature>
<dbReference type="AlphaFoldDB" id="A0AAD4SVM7"/>
<keyword evidence="5" id="KW-1185">Reference proteome</keyword>
<dbReference type="GO" id="GO:0098542">
    <property type="term" value="P:defense response to other organism"/>
    <property type="evidence" value="ECO:0007669"/>
    <property type="project" value="InterPro"/>
</dbReference>
<dbReference type="InterPro" id="IPR044839">
    <property type="entry name" value="NDR1-like"/>
</dbReference>
<organism evidence="4 5">
    <name type="scientific">Papaver atlanticum</name>
    <dbReference type="NCBI Taxonomy" id="357466"/>
    <lineage>
        <taxon>Eukaryota</taxon>
        <taxon>Viridiplantae</taxon>
        <taxon>Streptophyta</taxon>
        <taxon>Embryophyta</taxon>
        <taxon>Tracheophyta</taxon>
        <taxon>Spermatophyta</taxon>
        <taxon>Magnoliopsida</taxon>
        <taxon>Ranunculales</taxon>
        <taxon>Papaveraceae</taxon>
        <taxon>Papaveroideae</taxon>
        <taxon>Papaver</taxon>
    </lineage>
</organism>
<evidence type="ECO:0000256" key="1">
    <source>
        <dbReference type="ARBA" id="ARBA00004370"/>
    </source>
</evidence>
<accession>A0AAD4SVM7</accession>
<dbReference type="PANTHER" id="PTHR31415:SF52">
    <property type="entry name" value="LATE EMBRYOGENESIS ABUNDANT (LEA) HYDROXYPROLINE-RICH GLYCOPROTEIN FAMILY-RELATED"/>
    <property type="match status" value="1"/>
</dbReference>
<proteinExistence type="predicted"/>
<dbReference type="PANTHER" id="PTHR31415">
    <property type="entry name" value="OS05G0367900 PROTEIN"/>
    <property type="match status" value="1"/>
</dbReference>
<evidence type="ECO:0000256" key="3">
    <source>
        <dbReference type="SAM" id="Phobius"/>
    </source>
</evidence>
<evidence type="ECO:0000256" key="2">
    <source>
        <dbReference type="ARBA" id="ARBA00023136"/>
    </source>
</evidence>
<evidence type="ECO:0008006" key="6">
    <source>
        <dbReference type="Google" id="ProtNLM"/>
    </source>
</evidence>
<protein>
    <recommendedName>
        <fullName evidence="6">Late embryogenesis abundant protein LEA-2 subgroup domain-containing protein</fullName>
    </recommendedName>
</protein>
<comment type="subcellular location">
    <subcellularLocation>
        <location evidence="1">Membrane</location>
    </subcellularLocation>
</comment>
<name>A0AAD4SVM7_9MAGN</name>
<keyword evidence="2 3" id="KW-0472">Membrane</keyword>
<gene>
    <name evidence="4" type="ORF">MKW98_032532</name>
</gene>
<evidence type="ECO:0000313" key="4">
    <source>
        <dbReference type="EMBL" id="KAI3924331.1"/>
    </source>
</evidence>